<dbReference type="InterPro" id="IPR001796">
    <property type="entry name" value="DHFR_dom"/>
</dbReference>
<evidence type="ECO:0000256" key="6">
    <source>
        <dbReference type="ARBA" id="ARBA00023002"/>
    </source>
</evidence>
<dbReference type="EMBL" id="JACSQY010000005">
    <property type="protein sequence ID" value="MBD7908332.1"/>
    <property type="molecule type" value="Genomic_DNA"/>
</dbReference>
<dbReference type="Gene3D" id="3.40.430.10">
    <property type="entry name" value="Dihydrofolate Reductase, subunit A"/>
    <property type="match status" value="1"/>
</dbReference>
<name>A0ABR8PJK6_9BACL</name>
<dbReference type="PIRSF" id="PIRSF000194">
    <property type="entry name" value="DHFR"/>
    <property type="match status" value="1"/>
</dbReference>
<keyword evidence="11" id="KW-1185">Reference proteome</keyword>
<dbReference type="InterPro" id="IPR017925">
    <property type="entry name" value="DHFR_CS"/>
</dbReference>
<evidence type="ECO:0000256" key="3">
    <source>
        <dbReference type="ARBA" id="ARBA00012856"/>
    </source>
</evidence>
<evidence type="ECO:0000256" key="5">
    <source>
        <dbReference type="ARBA" id="ARBA00022857"/>
    </source>
</evidence>
<comment type="catalytic activity">
    <reaction evidence="7">
        <text>(6S)-5,6,7,8-tetrahydrofolate + NADP(+) = 7,8-dihydrofolate + NADPH + H(+)</text>
        <dbReference type="Rhea" id="RHEA:15009"/>
        <dbReference type="ChEBI" id="CHEBI:15378"/>
        <dbReference type="ChEBI" id="CHEBI:57451"/>
        <dbReference type="ChEBI" id="CHEBI:57453"/>
        <dbReference type="ChEBI" id="CHEBI:57783"/>
        <dbReference type="ChEBI" id="CHEBI:58349"/>
        <dbReference type="EC" id="1.5.1.3"/>
    </reaction>
</comment>
<dbReference type="PROSITE" id="PS00075">
    <property type="entry name" value="DHFR_1"/>
    <property type="match status" value="1"/>
</dbReference>
<dbReference type="InterPro" id="IPR012259">
    <property type="entry name" value="DHFR"/>
</dbReference>
<feature type="domain" description="DHFR" evidence="9">
    <location>
        <begin position="1"/>
        <end position="158"/>
    </location>
</feature>
<evidence type="ECO:0000313" key="11">
    <source>
        <dbReference type="Proteomes" id="UP000659496"/>
    </source>
</evidence>
<evidence type="ECO:0000256" key="1">
    <source>
        <dbReference type="ARBA" id="ARBA00004903"/>
    </source>
</evidence>
<dbReference type="RefSeq" id="WP_191689481.1">
    <property type="nucleotide sequence ID" value="NZ_JACSQY010000005.1"/>
</dbReference>
<keyword evidence="5 7" id="KW-0521">NADP</keyword>
<accession>A0ABR8PJK6</accession>
<evidence type="ECO:0000256" key="2">
    <source>
        <dbReference type="ARBA" id="ARBA00009539"/>
    </source>
</evidence>
<evidence type="ECO:0000259" key="9">
    <source>
        <dbReference type="PROSITE" id="PS51330"/>
    </source>
</evidence>
<organism evidence="10 11">
    <name type="scientific">Sporosarcina gallistercoris</name>
    <dbReference type="NCBI Taxonomy" id="2762245"/>
    <lineage>
        <taxon>Bacteria</taxon>
        <taxon>Bacillati</taxon>
        <taxon>Bacillota</taxon>
        <taxon>Bacilli</taxon>
        <taxon>Bacillales</taxon>
        <taxon>Caryophanaceae</taxon>
        <taxon>Sporosarcina</taxon>
    </lineage>
</organism>
<sequence>MISLLAAHDENRVIGADNKMPWHIPEELKYFKEKTMGKGIIMGRKTFESIGRPLPGRLNIILTRDKEYQAEGVVIVHSLEEAIARAESYADEVMVIGGAQIFEMAMPYADRLYTTIIRRTYKGDTFFPPYNIGWKLISESKDHRTEDGLSYAYHIYERETAA</sequence>
<dbReference type="PRINTS" id="PR00070">
    <property type="entry name" value="DHFR"/>
</dbReference>
<dbReference type="CDD" id="cd00209">
    <property type="entry name" value="DHFR"/>
    <property type="match status" value="1"/>
</dbReference>
<protein>
    <recommendedName>
        <fullName evidence="3 7">Dihydrofolate reductase</fullName>
        <ecNumber evidence="3 7">1.5.1.3</ecNumber>
    </recommendedName>
</protein>
<comment type="pathway">
    <text evidence="1 7">Cofactor biosynthesis; tetrahydrofolate biosynthesis; 5,6,7,8-tetrahydrofolate from 7,8-dihydrofolate: step 1/1.</text>
</comment>
<dbReference type="PANTHER" id="PTHR48069">
    <property type="entry name" value="DIHYDROFOLATE REDUCTASE"/>
    <property type="match status" value="1"/>
</dbReference>
<evidence type="ECO:0000256" key="4">
    <source>
        <dbReference type="ARBA" id="ARBA00022563"/>
    </source>
</evidence>
<evidence type="ECO:0000256" key="7">
    <source>
        <dbReference type="PIRNR" id="PIRNR000194"/>
    </source>
</evidence>
<dbReference type="InterPro" id="IPR024072">
    <property type="entry name" value="DHFR-like_dom_sf"/>
</dbReference>
<comment type="caution">
    <text evidence="10">The sequence shown here is derived from an EMBL/GenBank/DDBJ whole genome shotgun (WGS) entry which is preliminary data.</text>
</comment>
<dbReference type="Proteomes" id="UP000659496">
    <property type="component" value="Unassembled WGS sequence"/>
</dbReference>
<evidence type="ECO:0000256" key="8">
    <source>
        <dbReference type="RuleBase" id="RU004474"/>
    </source>
</evidence>
<dbReference type="SUPFAM" id="SSF53597">
    <property type="entry name" value="Dihydrofolate reductase-like"/>
    <property type="match status" value="1"/>
</dbReference>
<reference evidence="10 11" key="1">
    <citation type="submission" date="2020-08" db="EMBL/GenBank/DDBJ databases">
        <title>A Genomic Blueprint of the Chicken Gut Microbiome.</title>
        <authorList>
            <person name="Gilroy R."/>
            <person name="Ravi A."/>
            <person name="Getino M."/>
            <person name="Pursley I."/>
            <person name="Horton D.L."/>
            <person name="Alikhan N.-F."/>
            <person name="Baker D."/>
            <person name="Gharbi K."/>
            <person name="Hall N."/>
            <person name="Watson M."/>
            <person name="Adriaenssens E.M."/>
            <person name="Foster-Nyarko E."/>
            <person name="Jarju S."/>
            <person name="Secka A."/>
            <person name="Antonio M."/>
            <person name="Oren A."/>
            <person name="Chaudhuri R."/>
            <person name="La Ragione R.M."/>
            <person name="Hildebrand F."/>
            <person name="Pallen M.J."/>
        </authorList>
    </citation>
    <scope>NUCLEOTIDE SEQUENCE [LARGE SCALE GENOMIC DNA]</scope>
    <source>
        <strain evidence="10 11">Sa3CUA8</strain>
    </source>
</reference>
<keyword evidence="4 7" id="KW-0554">One-carbon metabolism</keyword>
<dbReference type="EC" id="1.5.1.3" evidence="3 7"/>
<evidence type="ECO:0000313" key="10">
    <source>
        <dbReference type="EMBL" id="MBD7908332.1"/>
    </source>
</evidence>
<dbReference type="Pfam" id="PF00186">
    <property type="entry name" value="DHFR_1"/>
    <property type="match status" value="1"/>
</dbReference>
<dbReference type="PROSITE" id="PS51330">
    <property type="entry name" value="DHFR_2"/>
    <property type="match status" value="1"/>
</dbReference>
<comment type="similarity">
    <text evidence="2 7 8">Belongs to the dihydrofolate reductase family.</text>
</comment>
<gene>
    <name evidence="10" type="ORF">H9659_08315</name>
</gene>
<comment type="function">
    <text evidence="7">Key enzyme in folate metabolism. Catalyzes an essential reaction for de novo glycine and purine synthesis, and for DNA precursor synthesis.</text>
</comment>
<proteinExistence type="inferred from homology"/>
<keyword evidence="6 7" id="KW-0560">Oxidoreductase</keyword>
<dbReference type="PANTHER" id="PTHR48069:SF3">
    <property type="entry name" value="DIHYDROFOLATE REDUCTASE"/>
    <property type="match status" value="1"/>
</dbReference>